<evidence type="ECO:0000313" key="2">
    <source>
        <dbReference type="Proteomes" id="UP000620124"/>
    </source>
</evidence>
<dbReference type="GO" id="GO:0003964">
    <property type="term" value="F:RNA-directed DNA polymerase activity"/>
    <property type="evidence" value="ECO:0007669"/>
    <property type="project" value="UniProtKB-KW"/>
</dbReference>
<keyword evidence="1" id="KW-0548">Nucleotidyltransferase</keyword>
<sequence>MFDRCRSITINGGVFTMFNNSTPHVEEDEEFPCVRLRDLIFTSYIGKDDIVEYRTFKRPRRHDGIHPVRVVGSQEIHHARIFRSQDIMTVVVYRGGKFAELRAKAIELQSYRNAHLPQLFGIVNSPAMTALVYHDGLIPLRSALSKCTSYLSRKIIQWQMTSQFRAFETYWHDLTGSWIRRRGSKQTHFEYYRMSTGQICLDLTPSCDDTPVVDWPQFSLWPSDGLSGVEVLSASGCVSLAELIDTVEIDDVLRVFAEACHMISAIVDPLQFCFRPAAVYGALTPVAMVPIMSFLGASSDLITEHGWFHDLSPRVNNKKLAGIPAHLKITALLSYPNKDTTLRGTFMADAPTDDLYLFLSHPHTEVGDGSLIFRSPLLGYYWSLRSDGSIPLNPEDLEDIGPPEVSLDVVIDGYLWEPEVYEIMRDMLSRKGFNPEDPATATTLGYQDSNMHNEPTIDFYALGECFTLTAMHPNRFLHRG</sequence>
<comment type="caution">
    <text evidence="1">The sequence shown here is derived from an EMBL/GenBank/DDBJ whole genome shotgun (WGS) entry which is preliminary data.</text>
</comment>
<organism evidence="1 2">
    <name type="scientific">Mycena venus</name>
    <dbReference type="NCBI Taxonomy" id="2733690"/>
    <lineage>
        <taxon>Eukaryota</taxon>
        <taxon>Fungi</taxon>
        <taxon>Dikarya</taxon>
        <taxon>Basidiomycota</taxon>
        <taxon>Agaricomycotina</taxon>
        <taxon>Agaricomycetes</taxon>
        <taxon>Agaricomycetidae</taxon>
        <taxon>Agaricales</taxon>
        <taxon>Marasmiineae</taxon>
        <taxon>Mycenaceae</taxon>
        <taxon>Mycena</taxon>
    </lineage>
</organism>
<dbReference type="AlphaFoldDB" id="A0A8H6XQM2"/>
<gene>
    <name evidence="1" type="ORF">MVEN_01629200</name>
</gene>
<evidence type="ECO:0000313" key="1">
    <source>
        <dbReference type="EMBL" id="KAF7344689.1"/>
    </source>
</evidence>
<dbReference type="Proteomes" id="UP000620124">
    <property type="component" value="Unassembled WGS sequence"/>
</dbReference>
<keyword evidence="1" id="KW-0695">RNA-directed DNA polymerase</keyword>
<keyword evidence="1" id="KW-0808">Transferase</keyword>
<accession>A0A8H6XQM2</accession>
<protein>
    <submittedName>
        <fullName evidence="1">Reverse transcriptase-RNase H-integrase</fullName>
    </submittedName>
</protein>
<proteinExistence type="predicted"/>
<reference evidence="1" key="1">
    <citation type="submission" date="2020-05" db="EMBL/GenBank/DDBJ databases">
        <title>Mycena genomes resolve the evolution of fungal bioluminescence.</title>
        <authorList>
            <person name="Tsai I.J."/>
        </authorList>
    </citation>
    <scope>NUCLEOTIDE SEQUENCE</scope>
    <source>
        <strain evidence="1">CCC161011</strain>
    </source>
</reference>
<dbReference type="EMBL" id="JACAZI010000014">
    <property type="protein sequence ID" value="KAF7344689.1"/>
    <property type="molecule type" value="Genomic_DNA"/>
</dbReference>
<name>A0A8H6XQM2_9AGAR</name>
<keyword evidence="2" id="KW-1185">Reference proteome</keyword>
<dbReference type="OrthoDB" id="3060179at2759"/>